<dbReference type="EMBL" id="CAJVPM010018085">
    <property type="protein sequence ID" value="CAG8623173.1"/>
    <property type="molecule type" value="Genomic_DNA"/>
</dbReference>
<feature type="non-terminal residue" evidence="1">
    <location>
        <position position="1"/>
    </location>
</feature>
<keyword evidence="2" id="KW-1185">Reference proteome</keyword>
<gene>
    <name evidence="1" type="ORF">SCALOS_LOCUS7718</name>
</gene>
<evidence type="ECO:0000313" key="2">
    <source>
        <dbReference type="Proteomes" id="UP000789860"/>
    </source>
</evidence>
<dbReference type="Proteomes" id="UP000789860">
    <property type="component" value="Unassembled WGS sequence"/>
</dbReference>
<sequence length="412" mass="45111">VITDSLNEREIVDTINTKSREDQVEYNKHYQSTEQCPYIQELNKQKKAKSNIENNLTKQIFNFLFPGSPRVNSILGTFYISSIPNFILYFVPPDIKPSSLNSLVSFAVGGLLGDVFLHLLPHSFLGETNDEEVHFVQIDEKKNVIIGLAIFVGLITFYVIDKLMRVVSGGDGSHSHSSHNHEQDYKDSGSSTSHNSNLNELSSSTLRQRKSDIDKNISTDGKKMDEKPIIKTPSTSIKLSAYLNLIADATHNFTDGLAMAASFYTSPSIGATTTVAVFFHEIPHEIGDYAILIQSGFTKRRAMFSQFITAIGAFLGTFAGIMIEEVSRGDHHSSEILTSDEVFGILGTGVVAGDLVIPFTAGGFLYIATVGVIPELLDVTGNFTKDLKQAGTELLAMLIGVGMMAIIAWNEG</sequence>
<evidence type="ECO:0000313" key="1">
    <source>
        <dbReference type="EMBL" id="CAG8623173.1"/>
    </source>
</evidence>
<protein>
    <submittedName>
        <fullName evidence="1">616_t:CDS:1</fullName>
    </submittedName>
</protein>
<comment type="caution">
    <text evidence="1">The sequence shown here is derived from an EMBL/GenBank/DDBJ whole genome shotgun (WGS) entry which is preliminary data.</text>
</comment>
<reference evidence="1" key="1">
    <citation type="submission" date="2021-06" db="EMBL/GenBank/DDBJ databases">
        <authorList>
            <person name="Kallberg Y."/>
            <person name="Tangrot J."/>
            <person name="Rosling A."/>
        </authorList>
    </citation>
    <scope>NUCLEOTIDE SEQUENCE</scope>
    <source>
        <strain evidence="1">AU212A</strain>
    </source>
</reference>
<accession>A0ACA9MZS6</accession>
<proteinExistence type="predicted"/>
<organism evidence="1 2">
    <name type="scientific">Scutellospora calospora</name>
    <dbReference type="NCBI Taxonomy" id="85575"/>
    <lineage>
        <taxon>Eukaryota</taxon>
        <taxon>Fungi</taxon>
        <taxon>Fungi incertae sedis</taxon>
        <taxon>Mucoromycota</taxon>
        <taxon>Glomeromycotina</taxon>
        <taxon>Glomeromycetes</taxon>
        <taxon>Diversisporales</taxon>
        <taxon>Gigasporaceae</taxon>
        <taxon>Scutellospora</taxon>
    </lineage>
</organism>
<name>A0ACA9MZS6_9GLOM</name>